<accession>A0A517MPM3</accession>
<organism evidence="1 2">
    <name type="scientific">Adhaeretor mobilis</name>
    <dbReference type="NCBI Taxonomy" id="1930276"/>
    <lineage>
        <taxon>Bacteria</taxon>
        <taxon>Pseudomonadati</taxon>
        <taxon>Planctomycetota</taxon>
        <taxon>Planctomycetia</taxon>
        <taxon>Pirellulales</taxon>
        <taxon>Lacipirellulaceae</taxon>
        <taxon>Adhaeretor</taxon>
    </lineage>
</organism>
<name>A0A517MPM3_9BACT</name>
<proteinExistence type="predicted"/>
<gene>
    <name evidence="1" type="ORF">HG15A2_00910</name>
</gene>
<sequence>MERKCYHKATKLRNQEAQKTRNGSARRGRRISWGGSTMKNLTLLVGAMCLLATGCAQSGLLGGGGGCGCDPCHVSRSNSAPRPLICRDACLPCNGGLGLFKRKKDAGCDVDCGCVGDCGDYCDVCCDDGGCAGDAGCDVCGAGCGKNRTCRNCLERLRGARDQISCGWDDRCRSHVGNIASGLCPNGGGYPASYNHNPGPPTGQVAYPYYTVRGPRDFLQANPTRIGPN</sequence>
<dbReference type="EMBL" id="CP036263">
    <property type="protein sequence ID" value="QDS96833.1"/>
    <property type="molecule type" value="Genomic_DNA"/>
</dbReference>
<keyword evidence="2" id="KW-1185">Reference proteome</keyword>
<evidence type="ECO:0000313" key="1">
    <source>
        <dbReference type="EMBL" id="QDS96833.1"/>
    </source>
</evidence>
<dbReference type="KEGG" id="amob:HG15A2_00910"/>
<reference evidence="1 2" key="1">
    <citation type="submission" date="2019-02" db="EMBL/GenBank/DDBJ databases">
        <title>Deep-cultivation of Planctomycetes and their phenomic and genomic characterization uncovers novel biology.</title>
        <authorList>
            <person name="Wiegand S."/>
            <person name="Jogler M."/>
            <person name="Boedeker C."/>
            <person name="Pinto D."/>
            <person name="Vollmers J."/>
            <person name="Rivas-Marin E."/>
            <person name="Kohn T."/>
            <person name="Peeters S.H."/>
            <person name="Heuer A."/>
            <person name="Rast P."/>
            <person name="Oberbeckmann S."/>
            <person name="Bunk B."/>
            <person name="Jeske O."/>
            <person name="Meyerdierks A."/>
            <person name="Storesund J.E."/>
            <person name="Kallscheuer N."/>
            <person name="Luecker S."/>
            <person name="Lage O.M."/>
            <person name="Pohl T."/>
            <person name="Merkel B.J."/>
            <person name="Hornburger P."/>
            <person name="Mueller R.-W."/>
            <person name="Bruemmer F."/>
            <person name="Labrenz M."/>
            <person name="Spormann A.M."/>
            <person name="Op den Camp H."/>
            <person name="Overmann J."/>
            <person name="Amann R."/>
            <person name="Jetten M.S.M."/>
            <person name="Mascher T."/>
            <person name="Medema M.H."/>
            <person name="Devos D.P."/>
            <person name="Kaster A.-K."/>
            <person name="Ovreas L."/>
            <person name="Rohde M."/>
            <person name="Galperin M.Y."/>
            <person name="Jogler C."/>
        </authorList>
    </citation>
    <scope>NUCLEOTIDE SEQUENCE [LARGE SCALE GENOMIC DNA]</scope>
    <source>
        <strain evidence="1 2">HG15A2</strain>
    </source>
</reference>
<evidence type="ECO:0000313" key="2">
    <source>
        <dbReference type="Proteomes" id="UP000319852"/>
    </source>
</evidence>
<dbReference type="AlphaFoldDB" id="A0A517MPM3"/>
<dbReference type="Proteomes" id="UP000319852">
    <property type="component" value="Chromosome"/>
</dbReference>
<protein>
    <submittedName>
        <fullName evidence="1">Uncharacterized protein</fullName>
    </submittedName>
</protein>